<dbReference type="InterPro" id="IPR015590">
    <property type="entry name" value="Aldehyde_DH_dom"/>
</dbReference>
<evidence type="ECO:0000259" key="1">
    <source>
        <dbReference type="Pfam" id="PF00171"/>
    </source>
</evidence>
<keyword evidence="3" id="KW-1185">Reference proteome</keyword>
<accession>A0A195ESR5</accession>
<dbReference type="SUPFAM" id="SSF53720">
    <property type="entry name" value="ALDH-like"/>
    <property type="match status" value="1"/>
</dbReference>
<feature type="domain" description="Aldehyde dehydrogenase" evidence="1">
    <location>
        <begin position="335"/>
        <end position="398"/>
    </location>
</feature>
<dbReference type="STRING" id="34720.A0A195ESR5"/>
<name>A0A195ESR5_9HYME</name>
<protein>
    <recommendedName>
        <fullName evidence="1">Aldehyde dehydrogenase domain-containing protein</fullName>
    </recommendedName>
</protein>
<sequence>MGPGPPAAPTRCITPAAPISAALPLLRTSRDGFRAILKPSYADHRPYPLNSRNFGPTCLLPSERYRSSTGGRIVPNTYFQTASIIEKNLSVFKSVCNHVDIITALLDHLYTNGIKMMFDSEFDTYTYIDICEFTSSYYFYKTTYDNETLNYLYYTIEMIVFEDSDLYAIITYLKIKSYILLQIKKIFIQESVKQKFLWLLEKNNKHLLHVDLPLLTFHSKNELVTYCKDFLTHFSMMSIWSEDITSAKTLAMKLQKDVIFINTCLEFGTDIKLPYHKKMFNHYLFCRDHELEQAEAGDKINLNTYTGSVYNHFYNGIWQKPVSDAYSIYNDNICAHATRVDTYRAIDSAIEAFESWSNLPINSRKEILNNLAYTLEHNGKYLLAKTVSKGIKLINKTYKNILTYGERLEMISLRAPRGVIYLYHTDEVTLFSQITTSLYFGNCIIVIYNKNSCNIIPYLNMFSTAEIPQGVINLISDINEHIYVSHVILESSLSHQSVQVTVPKNIILPFK</sequence>
<dbReference type="EMBL" id="KQ981993">
    <property type="protein sequence ID" value="KYN30924.1"/>
    <property type="molecule type" value="Genomic_DNA"/>
</dbReference>
<organism evidence="2 3">
    <name type="scientific">Trachymyrmex septentrionalis</name>
    <dbReference type="NCBI Taxonomy" id="34720"/>
    <lineage>
        <taxon>Eukaryota</taxon>
        <taxon>Metazoa</taxon>
        <taxon>Ecdysozoa</taxon>
        <taxon>Arthropoda</taxon>
        <taxon>Hexapoda</taxon>
        <taxon>Insecta</taxon>
        <taxon>Pterygota</taxon>
        <taxon>Neoptera</taxon>
        <taxon>Endopterygota</taxon>
        <taxon>Hymenoptera</taxon>
        <taxon>Apocrita</taxon>
        <taxon>Aculeata</taxon>
        <taxon>Formicoidea</taxon>
        <taxon>Formicidae</taxon>
        <taxon>Myrmicinae</taxon>
        <taxon>Trachymyrmex</taxon>
    </lineage>
</organism>
<dbReference type="GO" id="GO:0016491">
    <property type="term" value="F:oxidoreductase activity"/>
    <property type="evidence" value="ECO:0007669"/>
    <property type="project" value="InterPro"/>
</dbReference>
<dbReference type="Gene3D" id="3.40.605.10">
    <property type="entry name" value="Aldehyde Dehydrogenase, Chain A, domain 1"/>
    <property type="match status" value="1"/>
</dbReference>
<dbReference type="Pfam" id="PF00171">
    <property type="entry name" value="Aldedh"/>
    <property type="match status" value="1"/>
</dbReference>
<dbReference type="AlphaFoldDB" id="A0A195ESR5"/>
<evidence type="ECO:0000313" key="3">
    <source>
        <dbReference type="Proteomes" id="UP000078541"/>
    </source>
</evidence>
<dbReference type="Proteomes" id="UP000078541">
    <property type="component" value="Unassembled WGS sequence"/>
</dbReference>
<gene>
    <name evidence="2" type="ORF">ALC56_14736</name>
</gene>
<reference evidence="2 3" key="1">
    <citation type="submission" date="2016-03" db="EMBL/GenBank/DDBJ databases">
        <title>Trachymyrmex septentrionalis WGS genome.</title>
        <authorList>
            <person name="Nygaard S."/>
            <person name="Hu H."/>
            <person name="Boomsma J."/>
            <person name="Zhang G."/>
        </authorList>
    </citation>
    <scope>NUCLEOTIDE SEQUENCE [LARGE SCALE GENOMIC DNA]</scope>
    <source>
        <strain evidence="2">Tsep2-gDNA-1</strain>
        <tissue evidence="2">Whole body</tissue>
    </source>
</reference>
<evidence type="ECO:0000313" key="2">
    <source>
        <dbReference type="EMBL" id="KYN30924.1"/>
    </source>
</evidence>
<dbReference type="InterPro" id="IPR016162">
    <property type="entry name" value="Ald_DH_N"/>
</dbReference>
<proteinExistence type="predicted"/>
<dbReference type="InterPro" id="IPR016161">
    <property type="entry name" value="Ald_DH/histidinol_DH"/>
</dbReference>